<dbReference type="PANTHER" id="PTHR16166">
    <property type="entry name" value="VACUOLAR PROTEIN SORTING-ASSOCIATED PROTEIN VPS13"/>
    <property type="match status" value="1"/>
</dbReference>
<evidence type="ECO:0000313" key="2">
    <source>
        <dbReference type="EMBL" id="CAE7342015.1"/>
    </source>
</evidence>
<organism evidence="2 3">
    <name type="scientific">Symbiodinium pilosum</name>
    <name type="common">Dinoflagellate</name>
    <dbReference type="NCBI Taxonomy" id="2952"/>
    <lineage>
        <taxon>Eukaryota</taxon>
        <taxon>Sar</taxon>
        <taxon>Alveolata</taxon>
        <taxon>Dinophyceae</taxon>
        <taxon>Suessiales</taxon>
        <taxon>Symbiodiniaceae</taxon>
        <taxon>Symbiodinium</taxon>
    </lineage>
</organism>
<gene>
    <name evidence="2" type="primary">vps13A</name>
    <name evidence="2" type="ORF">SPIL2461_LOCUS8076</name>
</gene>
<sequence length="851" mass="92776">MVFMNSLPFGPLGLEIASRKSSQAVTVAVEALQRVNFYTLSMQVGLEGSDVVEVTENVQGDEVQRVVDKGLGHLEVFYQGAKLPSRGGITLLHAGCFENPCDLALCSVDVCKVAACPRKMPPNFESFVWNTPSGSLEMTLRIGSVKSSSVHGATCMQFTLAPRLVVTNASDVDLELETPDKMKIRWRPSESRVLHWKASPDAVDPLATTFRFRPIGASQCEFSGVVLCSDGSAGSTPFTLKRQKGGVEVWSVDVAPLHGSMGVLIRPGSDFIAANLLEHRCKTKGDQKRKFWYHQARFELNVKLGRAGISLIDESPPRPCELFFFSLDMLRLEYLKASVNKCRESASYQTEPMIWPLVWLDINQLQKLPENLDLLLSAAQLDVDKLDFTVDEKWLTPLQHWLSHSFGSGGFDLFGVAAEQLLAYAGKPITDGYVAPDVPAVVQAEDVKLSAVDMTVWCSLRLKYLEFLPVYVRTALKVLSFSSYFTLDGVGLALPAKHLEPHRGSLQDYAMTIASDYATSILGHLASLLGKSSLLNLPKAPLKLGGAVVAVMGDKLTDVTTGASSLLRNLTMDDEYIAKNREKQKITGANQGFAAAGKTLMDGVEGMFDVVTKPMEGAKKDGFWGFAQGLTKGVAGTIVKPVAAIGTAIGEVGTGLASTTNTLNDNEANQRRRARRRLRLPRLLFGELGEVRPFVDFEAQLYHRYGENIRGVCEVVVLDREEKGGDLLVSTMLLFADQLAVAVASNQAADAVPNKFERIFGPLKSSSTAKAATLRGIRFSQLREDGRRNRALSKGGTGPLIVAAKHFKAGLSEAAKQALLSGLNAAAKQGRLEAHRTWAQLRTVRQTDERE</sequence>
<protein>
    <submittedName>
        <fullName evidence="2">Vps13A protein</fullName>
    </submittedName>
</protein>
<dbReference type="Proteomes" id="UP000649617">
    <property type="component" value="Unassembled WGS sequence"/>
</dbReference>
<dbReference type="OrthoDB" id="272810at2759"/>
<keyword evidence="3" id="KW-1185">Reference proteome</keyword>
<evidence type="ECO:0000256" key="1">
    <source>
        <dbReference type="ARBA" id="ARBA00006545"/>
    </source>
</evidence>
<comment type="caution">
    <text evidence="2">The sequence shown here is derived from an EMBL/GenBank/DDBJ whole genome shotgun (WGS) entry which is preliminary data.</text>
</comment>
<proteinExistence type="inferred from homology"/>
<accession>A0A812PG76</accession>
<name>A0A812PG76_SYMPI</name>
<evidence type="ECO:0000313" key="3">
    <source>
        <dbReference type="Proteomes" id="UP000649617"/>
    </source>
</evidence>
<dbReference type="InterPro" id="IPR026847">
    <property type="entry name" value="VPS13"/>
</dbReference>
<reference evidence="2" key="1">
    <citation type="submission" date="2021-02" db="EMBL/GenBank/DDBJ databases">
        <authorList>
            <person name="Dougan E. K."/>
            <person name="Rhodes N."/>
            <person name="Thang M."/>
            <person name="Chan C."/>
        </authorList>
    </citation>
    <scope>NUCLEOTIDE SEQUENCE</scope>
</reference>
<dbReference type="GO" id="GO:0045053">
    <property type="term" value="P:protein retention in Golgi apparatus"/>
    <property type="evidence" value="ECO:0007669"/>
    <property type="project" value="TreeGrafter"/>
</dbReference>
<dbReference type="EMBL" id="CAJNIZ010013025">
    <property type="protein sequence ID" value="CAE7342015.1"/>
    <property type="molecule type" value="Genomic_DNA"/>
</dbReference>
<comment type="similarity">
    <text evidence="1">Belongs to the VPS13 family.</text>
</comment>
<dbReference type="GO" id="GO:0006623">
    <property type="term" value="P:protein targeting to vacuole"/>
    <property type="evidence" value="ECO:0007669"/>
    <property type="project" value="TreeGrafter"/>
</dbReference>
<dbReference type="AlphaFoldDB" id="A0A812PG76"/>
<dbReference type="PANTHER" id="PTHR16166:SF93">
    <property type="entry name" value="INTERMEMBRANE LIPID TRANSFER PROTEIN VPS13"/>
    <property type="match status" value="1"/>
</dbReference>